<evidence type="ECO:0000256" key="8">
    <source>
        <dbReference type="SAM" id="Phobius"/>
    </source>
</evidence>
<evidence type="ECO:0000256" key="2">
    <source>
        <dbReference type="ARBA" id="ARBA00022448"/>
    </source>
</evidence>
<dbReference type="GO" id="GO:0005886">
    <property type="term" value="C:plasma membrane"/>
    <property type="evidence" value="ECO:0007669"/>
    <property type="project" value="UniProtKB-SubCell"/>
</dbReference>
<keyword evidence="5 8" id="KW-1133">Transmembrane helix</keyword>
<sequence>MNRNWTLILIAGIFEIAWVSGLKHADDALGWIGTIVAILISMDLLIRASKQLPIGTAYAVFTGIGTAGTVLMEMVVFREPFSIGKLLLILLLLAGVIGLKTITKEQSSKEVQ</sequence>
<evidence type="ECO:0000256" key="3">
    <source>
        <dbReference type="ARBA" id="ARBA00022475"/>
    </source>
</evidence>
<keyword evidence="2" id="KW-0813">Transport</keyword>
<dbReference type="OrthoDB" id="2168659at2"/>
<protein>
    <submittedName>
        <fullName evidence="9">Multidrug efflux SMR transporter</fullName>
    </submittedName>
</protein>
<reference evidence="9 10" key="1">
    <citation type="submission" date="2019-05" db="EMBL/GenBank/DDBJ databases">
        <title>We sequenced the genome of Paenibacillus hemerocallicola KCTC 33185 for further insight into its adaptation and study the phylogeny of Paenibacillus.</title>
        <authorList>
            <person name="Narsing Rao M.P."/>
        </authorList>
    </citation>
    <scope>NUCLEOTIDE SEQUENCE [LARGE SCALE GENOMIC DNA]</scope>
    <source>
        <strain evidence="9 10">KCTC 33185</strain>
    </source>
</reference>
<keyword evidence="6 8" id="KW-0472">Membrane</keyword>
<dbReference type="SUPFAM" id="SSF103481">
    <property type="entry name" value="Multidrug resistance efflux transporter EmrE"/>
    <property type="match status" value="1"/>
</dbReference>
<feature type="transmembrane region" description="Helical" evidence="8">
    <location>
        <begin position="83"/>
        <end position="102"/>
    </location>
</feature>
<evidence type="ECO:0000313" key="10">
    <source>
        <dbReference type="Proteomes" id="UP000307943"/>
    </source>
</evidence>
<dbReference type="RefSeq" id="WP_139602256.1">
    <property type="nucleotide sequence ID" value="NZ_VDCQ01000012.1"/>
</dbReference>
<dbReference type="AlphaFoldDB" id="A0A5C4TAU3"/>
<evidence type="ECO:0000256" key="4">
    <source>
        <dbReference type="ARBA" id="ARBA00022692"/>
    </source>
</evidence>
<dbReference type="Pfam" id="PF00893">
    <property type="entry name" value="Multi_Drug_Res"/>
    <property type="match status" value="1"/>
</dbReference>
<dbReference type="PANTHER" id="PTHR30561:SF7">
    <property type="entry name" value="GUANIDINIUM EFFLUX SYSTEM SUBUNIT GDNC-RELATED"/>
    <property type="match status" value="1"/>
</dbReference>
<dbReference type="InterPro" id="IPR045324">
    <property type="entry name" value="Small_multidrug_res"/>
</dbReference>
<dbReference type="InterPro" id="IPR000390">
    <property type="entry name" value="Small_drug/metabolite_transptr"/>
</dbReference>
<comment type="subcellular location">
    <subcellularLocation>
        <location evidence="1 7">Cell membrane</location>
        <topology evidence="1 7">Multi-pass membrane protein</topology>
    </subcellularLocation>
</comment>
<proteinExistence type="inferred from homology"/>
<evidence type="ECO:0000256" key="7">
    <source>
        <dbReference type="RuleBase" id="RU003942"/>
    </source>
</evidence>
<gene>
    <name evidence="9" type="ORF">FE784_11045</name>
</gene>
<keyword evidence="3" id="KW-1003">Cell membrane</keyword>
<name>A0A5C4TAU3_9BACL</name>
<dbReference type="EMBL" id="VDCQ01000012">
    <property type="protein sequence ID" value="TNJ66204.1"/>
    <property type="molecule type" value="Genomic_DNA"/>
</dbReference>
<keyword evidence="10" id="KW-1185">Reference proteome</keyword>
<dbReference type="InterPro" id="IPR037185">
    <property type="entry name" value="EmrE-like"/>
</dbReference>
<feature type="transmembrane region" description="Helical" evidence="8">
    <location>
        <begin position="5"/>
        <end position="22"/>
    </location>
</feature>
<feature type="transmembrane region" description="Helical" evidence="8">
    <location>
        <begin position="58"/>
        <end position="77"/>
    </location>
</feature>
<dbReference type="Proteomes" id="UP000307943">
    <property type="component" value="Unassembled WGS sequence"/>
</dbReference>
<evidence type="ECO:0000256" key="1">
    <source>
        <dbReference type="ARBA" id="ARBA00004651"/>
    </source>
</evidence>
<accession>A0A5C4TAU3</accession>
<dbReference type="FunFam" id="1.10.3730.20:FF:000001">
    <property type="entry name" value="Quaternary ammonium compound resistance transporter SugE"/>
    <property type="match status" value="1"/>
</dbReference>
<comment type="similarity">
    <text evidence="7">Belongs to the drug/metabolite transporter (DMT) superfamily. Small multidrug resistance (SMR) (TC 2.A.7.1) family.</text>
</comment>
<dbReference type="PANTHER" id="PTHR30561">
    <property type="entry name" value="SMR FAMILY PROTON-DEPENDENT DRUG EFFLUX TRANSPORTER SUGE"/>
    <property type="match status" value="1"/>
</dbReference>
<organism evidence="9 10">
    <name type="scientific">Paenibacillus hemerocallicola</name>
    <dbReference type="NCBI Taxonomy" id="1172614"/>
    <lineage>
        <taxon>Bacteria</taxon>
        <taxon>Bacillati</taxon>
        <taxon>Bacillota</taxon>
        <taxon>Bacilli</taxon>
        <taxon>Bacillales</taxon>
        <taxon>Paenibacillaceae</taxon>
        <taxon>Paenibacillus</taxon>
    </lineage>
</organism>
<feature type="transmembrane region" description="Helical" evidence="8">
    <location>
        <begin position="28"/>
        <end position="46"/>
    </location>
</feature>
<keyword evidence="4 7" id="KW-0812">Transmembrane</keyword>
<evidence type="ECO:0000313" key="9">
    <source>
        <dbReference type="EMBL" id="TNJ66204.1"/>
    </source>
</evidence>
<dbReference type="Gene3D" id="1.10.3730.20">
    <property type="match status" value="1"/>
</dbReference>
<comment type="caution">
    <text evidence="9">The sequence shown here is derived from an EMBL/GenBank/DDBJ whole genome shotgun (WGS) entry which is preliminary data.</text>
</comment>
<dbReference type="GO" id="GO:0022857">
    <property type="term" value="F:transmembrane transporter activity"/>
    <property type="evidence" value="ECO:0007669"/>
    <property type="project" value="InterPro"/>
</dbReference>
<evidence type="ECO:0000256" key="6">
    <source>
        <dbReference type="ARBA" id="ARBA00023136"/>
    </source>
</evidence>
<evidence type="ECO:0000256" key="5">
    <source>
        <dbReference type="ARBA" id="ARBA00022989"/>
    </source>
</evidence>